<dbReference type="EMBL" id="VTFZ01000011">
    <property type="protein sequence ID" value="MRX80579.1"/>
    <property type="molecule type" value="Genomic_DNA"/>
</dbReference>
<accession>A0A7K0GBC2</accession>
<name>A0A7K0GBC2_9ACTN</name>
<evidence type="ECO:0000313" key="1">
    <source>
        <dbReference type="EMBL" id="MRX80579.1"/>
    </source>
</evidence>
<proteinExistence type="predicted"/>
<dbReference type="Proteomes" id="UP000470010">
    <property type="component" value="Unassembled WGS sequence"/>
</dbReference>
<sequence length="78" mass="8889">MELINALTEDIDVASKFLLYITCGVSRVSEVYDDIVYKTQSRKRIARPSKSIECFPKNERNHISGDLNPTVKTMPLDN</sequence>
<evidence type="ECO:0000313" key="2">
    <source>
        <dbReference type="Proteomes" id="UP000470010"/>
    </source>
</evidence>
<reference evidence="2" key="1">
    <citation type="submission" date="2019-08" db="EMBL/GenBank/DDBJ databases">
        <title>Arthrobacter sp. nov., isolated from plateau pika and Tibetan wild ass.</title>
        <authorList>
            <person name="Ge Y."/>
        </authorList>
    </citation>
    <scope>NUCLEOTIDE SEQUENCE [LARGE SCALE GENOMIC DNA]</scope>
    <source>
        <strain evidence="2">HF-1365</strain>
    </source>
</reference>
<keyword evidence="2" id="KW-1185">Reference proteome</keyword>
<comment type="caution">
    <text evidence="1">The sequence shown here is derived from an EMBL/GenBank/DDBJ whole genome shotgun (WGS) entry which is preliminary data.</text>
</comment>
<protein>
    <submittedName>
        <fullName evidence="1">Uncharacterized protein</fullName>
    </submittedName>
</protein>
<dbReference type="AlphaFoldDB" id="A0A7K0GBC2"/>
<dbReference type="RefSeq" id="WP_144688740.1">
    <property type="nucleotide sequence ID" value="NZ_VLLQ01000011.1"/>
</dbReference>
<organism evidence="1 2">
    <name type="scientific">Enorma shizhengliae</name>
    <dbReference type="NCBI Taxonomy" id="2606615"/>
    <lineage>
        <taxon>Bacteria</taxon>
        <taxon>Bacillati</taxon>
        <taxon>Actinomycetota</taxon>
        <taxon>Coriobacteriia</taxon>
        <taxon>Coriobacteriales</taxon>
        <taxon>Coriobacteriaceae</taxon>
        <taxon>Enorma</taxon>
    </lineage>
</organism>
<gene>
    <name evidence="1" type="ORF">GJE22_08255</name>
</gene>